<proteinExistence type="predicted"/>
<reference evidence="2 5" key="1">
    <citation type="submission" date="2018-09" db="EMBL/GenBank/DDBJ databases">
        <title>Genomic investigation of the strawberry pathogen Phytophthora fragariae indicates pathogenicity is determined by transcriptional variation in three key races.</title>
        <authorList>
            <person name="Adams T.M."/>
            <person name="Armitage A.D."/>
            <person name="Sobczyk M.K."/>
            <person name="Bates H.J."/>
            <person name="Dunwell J.M."/>
            <person name="Nellist C.F."/>
            <person name="Harrison R.J."/>
        </authorList>
    </citation>
    <scope>NUCLEOTIDE SEQUENCE [LARGE SCALE GENOMIC DNA]</scope>
    <source>
        <strain evidence="2 5">SCRP324</strain>
        <strain evidence="3 4">SCRP333</strain>
    </source>
</reference>
<gene>
    <name evidence="2" type="ORF">PR002_g16517</name>
    <name evidence="3" type="ORF">PR003_g16908</name>
</gene>
<dbReference type="EMBL" id="QXFU01001268">
    <property type="protein sequence ID" value="KAE9006300.1"/>
    <property type="molecule type" value="Genomic_DNA"/>
</dbReference>
<dbReference type="AlphaFoldDB" id="A0A6A3KFZ1"/>
<dbReference type="EMBL" id="QXFT01001263">
    <property type="protein sequence ID" value="KAE9323708.1"/>
    <property type="molecule type" value="Genomic_DNA"/>
</dbReference>
<keyword evidence="4" id="KW-1185">Reference proteome</keyword>
<comment type="caution">
    <text evidence="2">The sequence shown here is derived from an EMBL/GenBank/DDBJ whole genome shotgun (WGS) entry which is preliminary data.</text>
</comment>
<accession>A0A6A3KFZ1</accession>
<dbReference type="Proteomes" id="UP000435112">
    <property type="component" value="Unassembled WGS sequence"/>
</dbReference>
<evidence type="ECO:0000313" key="3">
    <source>
        <dbReference type="EMBL" id="KAE9323708.1"/>
    </source>
</evidence>
<sequence>MVRLVDPRDDKAATAAEAMADQVLARNSPASERADFPP</sequence>
<evidence type="ECO:0000313" key="4">
    <source>
        <dbReference type="Proteomes" id="UP000434957"/>
    </source>
</evidence>
<dbReference type="Proteomes" id="UP000434957">
    <property type="component" value="Unassembled WGS sequence"/>
</dbReference>
<name>A0A6A3KFZ1_9STRA</name>
<organism evidence="2 5">
    <name type="scientific">Phytophthora rubi</name>
    <dbReference type="NCBI Taxonomy" id="129364"/>
    <lineage>
        <taxon>Eukaryota</taxon>
        <taxon>Sar</taxon>
        <taxon>Stramenopiles</taxon>
        <taxon>Oomycota</taxon>
        <taxon>Peronosporomycetes</taxon>
        <taxon>Peronosporales</taxon>
        <taxon>Peronosporaceae</taxon>
        <taxon>Phytophthora</taxon>
    </lineage>
</organism>
<evidence type="ECO:0000313" key="2">
    <source>
        <dbReference type="EMBL" id="KAE9006300.1"/>
    </source>
</evidence>
<protein>
    <submittedName>
        <fullName evidence="2">Uncharacterized protein</fullName>
    </submittedName>
</protein>
<evidence type="ECO:0000313" key="5">
    <source>
        <dbReference type="Proteomes" id="UP000435112"/>
    </source>
</evidence>
<feature type="region of interest" description="Disordered" evidence="1">
    <location>
        <begin position="19"/>
        <end position="38"/>
    </location>
</feature>
<evidence type="ECO:0000256" key="1">
    <source>
        <dbReference type="SAM" id="MobiDB-lite"/>
    </source>
</evidence>